<gene>
    <name evidence="1" type="ORF">TNCT_30501</name>
</gene>
<organism evidence="1 2">
    <name type="scientific">Trichonephila clavata</name>
    <name type="common">Joro spider</name>
    <name type="synonym">Nephila clavata</name>
    <dbReference type="NCBI Taxonomy" id="2740835"/>
    <lineage>
        <taxon>Eukaryota</taxon>
        <taxon>Metazoa</taxon>
        <taxon>Ecdysozoa</taxon>
        <taxon>Arthropoda</taxon>
        <taxon>Chelicerata</taxon>
        <taxon>Arachnida</taxon>
        <taxon>Araneae</taxon>
        <taxon>Araneomorphae</taxon>
        <taxon>Entelegynae</taxon>
        <taxon>Araneoidea</taxon>
        <taxon>Nephilidae</taxon>
        <taxon>Trichonephila</taxon>
    </lineage>
</organism>
<protein>
    <submittedName>
        <fullName evidence="1">Tigger transposable element-derived protein 1-like</fullName>
    </submittedName>
</protein>
<sequence>MNAVENINLSWNEVTDKCLKGVWNNIWPDIGKGGDSGHSVDLNRIVEETVELAKQTSLDEVNVEDVEKIVEVFLMMSLRN</sequence>
<name>A0A8X6IUT0_TRICU</name>
<dbReference type="Proteomes" id="UP000887116">
    <property type="component" value="Unassembled WGS sequence"/>
</dbReference>
<dbReference type="AlphaFoldDB" id="A0A8X6IUT0"/>
<comment type="caution">
    <text evidence="1">The sequence shown here is derived from an EMBL/GenBank/DDBJ whole genome shotgun (WGS) entry which is preliminary data.</text>
</comment>
<keyword evidence="2" id="KW-1185">Reference proteome</keyword>
<reference evidence="1" key="1">
    <citation type="submission" date="2020-07" db="EMBL/GenBank/DDBJ databases">
        <title>Multicomponent nature underlies the extraordinary mechanical properties of spider dragline silk.</title>
        <authorList>
            <person name="Kono N."/>
            <person name="Nakamura H."/>
            <person name="Mori M."/>
            <person name="Yoshida Y."/>
            <person name="Ohtoshi R."/>
            <person name="Malay A.D."/>
            <person name="Moran D.A.P."/>
            <person name="Tomita M."/>
            <person name="Numata K."/>
            <person name="Arakawa K."/>
        </authorList>
    </citation>
    <scope>NUCLEOTIDE SEQUENCE</scope>
</reference>
<dbReference type="EMBL" id="BMAO01012720">
    <property type="protein sequence ID" value="GFQ83475.1"/>
    <property type="molecule type" value="Genomic_DNA"/>
</dbReference>
<evidence type="ECO:0000313" key="1">
    <source>
        <dbReference type="EMBL" id="GFQ83475.1"/>
    </source>
</evidence>
<accession>A0A8X6IUT0</accession>
<evidence type="ECO:0000313" key="2">
    <source>
        <dbReference type="Proteomes" id="UP000887116"/>
    </source>
</evidence>
<proteinExistence type="predicted"/>
<dbReference type="OrthoDB" id="6776594at2759"/>